<gene>
    <name evidence="1" type="ORF">GYMLUDRAFT_62583</name>
</gene>
<evidence type="ECO:0000313" key="2">
    <source>
        <dbReference type="Proteomes" id="UP000053593"/>
    </source>
</evidence>
<keyword evidence="2" id="KW-1185">Reference proteome</keyword>
<evidence type="ECO:0000313" key="1">
    <source>
        <dbReference type="EMBL" id="KIK55289.1"/>
    </source>
</evidence>
<dbReference type="EMBL" id="KN834807">
    <property type="protein sequence ID" value="KIK55289.1"/>
    <property type="molecule type" value="Genomic_DNA"/>
</dbReference>
<dbReference type="Proteomes" id="UP000053593">
    <property type="component" value="Unassembled WGS sequence"/>
</dbReference>
<reference evidence="1 2" key="1">
    <citation type="submission" date="2014-04" db="EMBL/GenBank/DDBJ databases">
        <title>Evolutionary Origins and Diversification of the Mycorrhizal Mutualists.</title>
        <authorList>
            <consortium name="DOE Joint Genome Institute"/>
            <consortium name="Mycorrhizal Genomics Consortium"/>
            <person name="Kohler A."/>
            <person name="Kuo A."/>
            <person name="Nagy L.G."/>
            <person name="Floudas D."/>
            <person name="Copeland A."/>
            <person name="Barry K.W."/>
            <person name="Cichocki N."/>
            <person name="Veneault-Fourrey C."/>
            <person name="LaButti K."/>
            <person name="Lindquist E.A."/>
            <person name="Lipzen A."/>
            <person name="Lundell T."/>
            <person name="Morin E."/>
            <person name="Murat C."/>
            <person name="Riley R."/>
            <person name="Ohm R."/>
            <person name="Sun H."/>
            <person name="Tunlid A."/>
            <person name="Henrissat B."/>
            <person name="Grigoriev I.V."/>
            <person name="Hibbett D.S."/>
            <person name="Martin F."/>
        </authorList>
    </citation>
    <scope>NUCLEOTIDE SEQUENCE [LARGE SCALE GENOMIC DNA]</scope>
    <source>
        <strain evidence="1 2">FD-317 M1</strain>
    </source>
</reference>
<name>A0A0D0BZD9_9AGAR</name>
<accession>A0A0D0BZD9</accession>
<sequence length="370" mass="40846">MMDHISEQACQYFGNDLVEQSLRFLRSSWSLNNTAAGTLELFKADKLYTAKIASDSVISLDKSRTVEHAEDVRYLDLQDKDFPLAKGYSESASGDNAQCTINGDVAVYSMTVELESVNAVLDCAKYEEGGQGSGCSLFARLACLTFGFEALNEFLNCNQKQQKLSHFRIFIVGCCNRPHEGGNFPVEECFDSSIFSFVAAEASTDVMSTGANNGFMLLWDYESSMGLQTCNYSAGVEVMPECDSFGREIAHRAGGSWQSDAVNADWCLHLLTNCSSEEHGECICKFFEGGLNKLELCGDGVEIEEEVELFTHTNVNKREGSQWSDGKASKCSLQTLLTYQHYELTQVESDIAQEEEKVAVNFVIASNSMS</sequence>
<dbReference type="AlphaFoldDB" id="A0A0D0BZD9"/>
<dbReference type="HOGENOM" id="CLU_748138_0_0_1"/>
<proteinExistence type="predicted"/>
<organism evidence="1 2">
    <name type="scientific">Collybiopsis luxurians FD-317 M1</name>
    <dbReference type="NCBI Taxonomy" id="944289"/>
    <lineage>
        <taxon>Eukaryota</taxon>
        <taxon>Fungi</taxon>
        <taxon>Dikarya</taxon>
        <taxon>Basidiomycota</taxon>
        <taxon>Agaricomycotina</taxon>
        <taxon>Agaricomycetes</taxon>
        <taxon>Agaricomycetidae</taxon>
        <taxon>Agaricales</taxon>
        <taxon>Marasmiineae</taxon>
        <taxon>Omphalotaceae</taxon>
        <taxon>Collybiopsis</taxon>
        <taxon>Collybiopsis luxurians</taxon>
    </lineage>
</organism>
<protein>
    <submittedName>
        <fullName evidence="1">Uncharacterized protein</fullName>
    </submittedName>
</protein>